<keyword evidence="2" id="KW-1185">Reference proteome</keyword>
<dbReference type="PANTHER" id="PTHR41368">
    <property type="entry name" value="PROTEIN YGHO"/>
    <property type="match status" value="1"/>
</dbReference>
<dbReference type="Gene3D" id="3.40.630.30">
    <property type="match status" value="1"/>
</dbReference>
<reference evidence="1 2" key="1">
    <citation type="submission" date="2023-09" db="EMBL/GenBank/DDBJ databases">
        <authorList>
            <person name="Rey-Velasco X."/>
        </authorList>
    </citation>
    <scope>NUCLEOTIDE SEQUENCE [LARGE SCALE GENOMIC DNA]</scope>
    <source>
        <strain evidence="1 2">W242</strain>
    </source>
</reference>
<evidence type="ECO:0000313" key="1">
    <source>
        <dbReference type="EMBL" id="MDT0555079.1"/>
    </source>
</evidence>
<keyword evidence="1" id="KW-0012">Acyltransferase</keyword>
<protein>
    <submittedName>
        <fullName evidence="1">GNAT family N-acetyltransferase</fullName>
        <ecNumber evidence="1">2.3.1.-</ecNumber>
    </submittedName>
</protein>
<keyword evidence="1" id="KW-0808">Transferase</keyword>
<name>A0ABU2YA60_9FLAO</name>
<dbReference type="RefSeq" id="WP_311332031.1">
    <property type="nucleotide sequence ID" value="NZ_JAVRHZ010000001.1"/>
</dbReference>
<dbReference type="SUPFAM" id="SSF55729">
    <property type="entry name" value="Acyl-CoA N-acyltransferases (Nat)"/>
    <property type="match status" value="1"/>
</dbReference>
<proteinExistence type="predicted"/>
<organism evidence="1 2">
    <name type="scientific">Patiriisocius hiemis</name>
    <dbReference type="NCBI Taxonomy" id="3075604"/>
    <lineage>
        <taxon>Bacteria</taxon>
        <taxon>Pseudomonadati</taxon>
        <taxon>Bacteroidota</taxon>
        <taxon>Flavobacteriia</taxon>
        <taxon>Flavobacteriales</taxon>
        <taxon>Flavobacteriaceae</taxon>
        <taxon>Patiriisocius</taxon>
    </lineage>
</organism>
<dbReference type="PANTHER" id="PTHR41368:SF1">
    <property type="entry name" value="PROTEIN YGHO"/>
    <property type="match status" value="1"/>
</dbReference>
<accession>A0ABU2YA60</accession>
<dbReference type="InterPro" id="IPR016181">
    <property type="entry name" value="Acyl_CoA_acyltransferase"/>
</dbReference>
<dbReference type="EC" id="2.3.1.-" evidence="1"/>
<sequence>MINITQLTTKQELKEFVTFPFKLYKDSKFWVPPLIKDEIETLDKEKNPVFKNADAYYFLAKKDGKTAGRIAVIINHLEINEIGKKKVRFGWFDVIDDIEVTKALLEKVFEIGREHSLEYAEGPVGFSNMEKAGILTKGFDEMNTMITWYHYPYYAKHFEELGYEKQATWVEFKLKIPEEAFEKVKKFSRIIRERYNLTVIRFKNKKEILPYVDEMFGLLNNTYNSLQTFVPIQQYQIDYYKEKYFSFIHPDYITCIRDKEGKLIAFSVVMPSFSKALKKANGKLFPTGWFHILQAQKKNEKAAFYLIGIDPEYQGKGVTAIIFEEMQKLFNAKGIHTVETNPELIENTAVQALWKDYSPVQHKERSTYKKSLD</sequence>
<dbReference type="Proteomes" id="UP001254488">
    <property type="component" value="Unassembled WGS sequence"/>
</dbReference>
<dbReference type="InterPro" id="IPR039968">
    <property type="entry name" value="BcerS-like"/>
</dbReference>
<comment type="caution">
    <text evidence="1">The sequence shown here is derived from an EMBL/GenBank/DDBJ whole genome shotgun (WGS) entry which is preliminary data.</text>
</comment>
<dbReference type="EMBL" id="JAVRHZ010000001">
    <property type="protein sequence ID" value="MDT0555079.1"/>
    <property type="molecule type" value="Genomic_DNA"/>
</dbReference>
<evidence type="ECO:0000313" key="2">
    <source>
        <dbReference type="Proteomes" id="UP001254488"/>
    </source>
</evidence>
<dbReference type="GO" id="GO:0016746">
    <property type="term" value="F:acyltransferase activity"/>
    <property type="evidence" value="ECO:0007669"/>
    <property type="project" value="UniProtKB-KW"/>
</dbReference>
<gene>
    <name evidence="1" type="ORF">RM538_03625</name>
</gene>